<dbReference type="NCBIfam" id="NF006541">
    <property type="entry name" value="PRK09038.1"/>
    <property type="match status" value="1"/>
</dbReference>
<evidence type="ECO:0000256" key="3">
    <source>
        <dbReference type="ARBA" id="ARBA00022475"/>
    </source>
</evidence>
<dbReference type="Pfam" id="PF13677">
    <property type="entry name" value="MotB_plug"/>
    <property type="match status" value="1"/>
</dbReference>
<sequence length="278" mass="30111">MASRRKKQEEEHENHERWLVSYADFITLLFAFFVVMYAISSLNEGKYRVMSSAIMDAFRNGTVVTVQSTPPSGGANTMIEIPQTKPIAKAVSHGRKEEEAAKLGQLTQNLAKVLSPLVQSGEVTITQTDQGINIDIRDSALFAIGQAEPNQQSLPLMSNMAKLLSNVDNSIKVEGFTDDAPIRTPAFPSNWELSAARAGGVVRLFQENGISAQRMVAVGHGSNLPVADNATADGRARNRRVTVSVQANTFEEPATPQNSAPSAGDAKQQHPTPTEVRP</sequence>
<evidence type="ECO:0000256" key="8">
    <source>
        <dbReference type="SAM" id="MobiDB-lite"/>
    </source>
</evidence>
<keyword evidence="11" id="KW-0966">Cell projection</keyword>
<dbReference type="Gene3D" id="3.30.1330.60">
    <property type="entry name" value="OmpA-like domain"/>
    <property type="match status" value="1"/>
</dbReference>
<reference evidence="11 12" key="1">
    <citation type="journal article" date="2013" name="Genome Announc.">
        <title>Genome Sequence of the Pigment-Producing Bacterium Pseudogulbenkiania ferrooxidans, Isolated from Loktak Lake.</title>
        <authorList>
            <person name="Puranik S."/>
            <person name="Talkal R."/>
            <person name="Qureshi A."/>
            <person name="Khardenavis A."/>
            <person name="Kapley A."/>
            <person name="Purohit H.J."/>
        </authorList>
    </citation>
    <scope>NUCLEOTIDE SEQUENCE [LARGE SCALE GENOMIC DNA]</scope>
    <source>
        <strain evidence="11 12">EGD-HP2</strain>
    </source>
</reference>
<keyword evidence="3" id="KW-1003">Cell membrane</keyword>
<evidence type="ECO:0000313" key="12">
    <source>
        <dbReference type="Proteomes" id="UP000016426"/>
    </source>
</evidence>
<evidence type="ECO:0000259" key="10">
    <source>
        <dbReference type="PROSITE" id="PS51123"/>
    </source>
</evidence>
<dbReference type="InterPro" id="IPR050330">
    <property type="entry name" value="Bact_OuterMem_StrucFunc"/>
</dbReference>
<accession>A0ABN0N8Y3</accession>
<gene>
    <name evidence="11" type="ORF">O166_04470</name>
</gene>
<evidence type="ECO:0000256" key="5">
    <source>
        <dbReference type="ARBA" id="ARBA00022989"/>
    </source>
</evidence>
<comment type="caution">
    <text evidence="11">The sequence shown here is derived from an EMBL/GenBank/DDBJ whole genome shotgun (WGS) entry which is preliminary data.</text>
</comment>
<evidence type="ECO:0000313" key="11">
    <source>
        <dbReference type="EMBL" id="ERE13349.1"/>
    </source>
</evidence>
<dbReference type="InterPro" id="IPR036737">
    <property type="entry name" value="OmpA-like_sf"/>
</dbReference>
<evidence type="ECO:0000256" key="7">
    <source>
        <dbReference type="PROSITE-ProRule" id="PRU00473"/>
    </source>
</evidence>
<dbReference type="PANTHER" id="PTHR30329:SF20">
    <property type="entry name" value="EXPORTED PROTEIN"/>
    <property type="match status" value="1"/>
</dbReference>
<dbReference type="Proteomes" id="UP000016426">
    <property type="component" value="Unassembled WGS sequence"/>
</dbReference>
<dbReference type="InterPro" id="IPR025713">
    <property type="entry name" value="MotB-like_N_dom"/>
</dbReference>
<dbReference type="RefSeq" id="WP_021476303.1">
    <property type="nucleotide sequence ID" value="NZ_AVPH01000124.1"/>
</dbReference>
<dbReference type="PANTHER" id="PTHR30329">
    <property type="entry name" value="STATOR ELEMENT OF FLAGELLAR MOTOR COMPLEX"/>
    <property type="match status" value="1"/>
</dbReference>
<dbReference type="InterPro" id="IPR006665">
    <property type="entry name" value="OmpA-like"/>
</dbReference>
<evidence type="ECO:0000256" key="6">
    <source>
        <dbReference type="ARBA" id="ARBA00023136"/>
    </source>
</evidence>
<keyword evidence="5 9" id="KW-1133">Transmembrane helix</keyword>
<dbReference type="SUPFAM" id="SSF103088">
    <property type="entry name" value="OmpA-like"/>
    <property type="match status" value="1"/>
</dbReference>
<evidence type="ECO:0000256" key="4">
    <source>
        <dbReference type="ARBA" id="ARBA00022692"/>
    </source>
</evidence>
<evidence type="ECO:0000256" key="9">
    <source>
        <dbReference type="SAM" id="Phobius"/>
    </source>
</evidence>
<feature type="transmembrane region" description="Helical" evidence="9">
    <location>
        <begin position="20"/>
        <end position="39"/>
    </location>
</feature>
<keyword evidence="11" id="KW-0969">Cilium</keyword>
<protein>
    <submittedName>
        <fullName evidence="11">Flagellar motor protein MotD</fullName>
    </submittedName>
</protein>
<feature type="domain" description="OmpA-like" evidence="10">
    <location>
        <begin position="127"/>
        <end position="249"/>
    </location>
</feature>
<keyword evidence="12" id="KW-1185">Reference proteome</keyword>
<keyword evidence="6 7" id="KW-0472">Membrane</keyword>
<dbReference type="Pfam" id="PF00691">
    <property type="entry name" value="OmpA"/>
    <property type="match status" value="1"/>
</dbReference>
<name>A0ABN0N8Y3_9NEIS</name>
<organism evidence="11 12">
    <name type="scientific">Pseudogulbenkiania ferrooxidans EGD-HP2</name>
    <dbReference type="NCBI Taxonomy" id="1388764"/>
    <lineage>
        <taxon>Bacteria</taxon>
        <taxon>Pseudomonadati</taxon>
        <taxon>Pseudomonadota</taxon>
        <taxon>Betaproteobacteria</taxon>
        <taxon>Neisseriales</taxon>
        <taxon>Chromobacteriaceae</taxon>
        <taxon>Pseudogulbenkiania</taxon>
    </lineage>
</organism>
<evidence type="ECO:0000256" key="2">
    <source>
        <dbReference type="ARBA" id="ARBA00008914"/>
    </source>
</evidence>
<evidence type="ECO:0000256" key="1">
    <source>
        <dbReference type="ARBA" id="ARBA00004162"/>
    </source>
</evidence>
<proteinExistence type="inferred from homology"/>
<comment type="similarity">
    <text evidence="2">Belongs to the MotB family.</text>
</comment>
<dbReference type="CDD" id="cd07185">
    <property type="entry name" value="OmpA_C-like"/>
    <property type="match status" value="1"/>
</dbReference>
<comment type="subcellular location">
    <subcellularLocation>
        <location evidence="1">Cell membrane</location>
        <topology evidence="1">Single-pass membrane protein</topology>
    </subcellularLocation>
</comment>
<feature type="region of interest" description="Disordered" evidence="8">
    <location>
        <begin position="246"/>
        <end position="278"/>
    </location>
</feature>
<dbReference type="PROSITE" id="PS51123">
    <property type="entry name" value="OMPA_2"/>
    <property type="match status" value="1"/>
</dbReference>
<feature type="compositionally biased region" description="Polar residues" evidence="8">
    <location>
        <begin position="246"/>
        <end position="261"/>
    </location>
</feature>
<dbReference type="EMBL" id="AVPH01000124">
    <property type="protein sequence ID" value="ERE13349.1"/>
    <property type="molecule type" value="Genomic_DNA"/>
</dbReference>
<keyword evidence="4 9" id="KW-0812">Transmembrane</keyword>
<keyword evidence="11" id="KW-0282">Flagellum</keyword>